<dbReference type="InterPro" id="IPR036388">
    <property type="entry name" value="WH-like_DNA-bd_sf"/>
</dbReference>
<dbReference type="InterPro" id="IPR050389">
    <property type="entry name" value="LysR-type_TF"/>
</dbReference>
<dbReference type="CDD" id="cd08417">
    <property type="entry name" value="PBP2_Nitroaromatics_like"/>
    <property type="match status" value="1"/>
</dbReference>
<comment type="similarity">
    <text evidence="1">Belongs to the LysR transcriptional regulatory family.</text>
</comment>
<name>A0A0D9ALK4_STUST</name>
<dbReference type="GO" id="GO:0003677">
    <property type="term" value="F:DNA binding"/>
    <property type="evidence" value="ECO:0007669"/>
    <property type="project" value="UniProtKB-KW"/>
</dbReference>
<dbReference type="RefSeq" id="WP_045162238.1">
    <property type="nucleotide sequence ID" value="NZ_JYHV01000018.1"/>
</dbReference>
<dbReference type="InterPro" id="IPR000847">
    <property type="entry name" value="LysR_HTH_N"/>
</dbReference>
<keyword evidence="2" id="KW-0805">Transcription regulation</keyword>
<dbReference type="SUPFAM" id="SSF53850">
    <property type="entry name" value="Periplasmic binding protein-like II"/>
    <property type="match status" value="1"/>
</dbReference>
<sequence length="303" mass="33852">MSDLNLFRVLVAVAETGSATEAAERLNLSQSAVSHALRRLRAALDDPLFVKHGRQLVMTPHTRDILPTVRNALSELATTARRERVFDPAESAMTFRCGLRDALEFLIMPTLLQRARAGGWGVRFQSRRVQGEDIEALILSGALDVAMSLEYPVSELLASREVVKEQLAVMVGPQHLAFNQGEISLSDYAKSEHVLVTLTDRERSTVDQEVLGLTGEPRRIALHCEHYHAAAQVVAQTDLLLTMPRTYAERLAHLTGNRLVSLPFTSTAISVRLYWRKSLGGEPYMSWLTKELVDIMILMKREP</sequence>
<organism evidence="6 7">
    <name type="scientific">Stutzerimonas stutzeri</name>
    <name type="common">Pseudomonas stutzeri</name>
    <dbReference type="NCBI Taxonomy" id="316"/>
    <lineage>
        <taxon>Bacteria</taxon>
        <taxon>Pseudomonadati</taxon>
        <taxon>Pseudomonadota</taxon>
        <taxon>Gammaproteobacteria</taxon>
        <taxon>Pseudomonadales</taxon>
        <taxon>Pseudomonadaceae</taxon>
        <taxon>Stutzerimonas</taxon>
    </lineage>
</organism>
<dbReference type="InterPro" id="IPR005119">
    <property type="entry name" value="LysR_subst-bd"/>
</dbReference>
<evidence type="ECO:0000259" key="5">
    <source>
        <dbReference type="PROSITE" id="PS50931"/>
    </source>
</evidence>
<dbReference type="Gene3D" id="3.40.190.10">
    <property type="entry name" value="Periplasmic binding protein-like II"/>
    <property type="match status" value="2"/>
</dbReference>
<dbReference type="PROSITE" id="PS50931">
    <property type="entry name" value="HTH_LYSR"/>
    <property type="match status" value="1"/>
</dbReference>
<dbReference type="GO" id="GO:0003700">
    <property type="term" value="F:DNA-binding transcription factor activity"/>
    <property type="evidence" value="ECO:0007669"/>
    <property type="project" value="InterPro"/>
</dbReference>
<dbReference type="PANTHER" id="PTHR30118:SF15">
    <property type="entry name" value="TRANSCRIPTIONAL REGULATORY PROTEIN"/>
    <property type="match status" value="1"/>
</dbReference>
<protein>
    <recommendedName>
        <fullName evidence="5">HTH lysR-type domain-containing protein</fullName>
    </recommendedName>
</protein>
<evidence type="ECO:0000313" key="6">
    <source>
        <dbReference type="EMBL" id="KJH81878.1"/>
    </source>
</evidence>
<dbReference type="SUPFAM" id="SSF46785">
    <property type="entry name" value="Winged helix' DNA-binding domain"/>
    <property type="match status" value="1"/>
</dbReference>
<keyword evidence="3" id="KW-0238">DNA-binding</keyword>
<dbReference type="Gene3D" id="1.10.10.10">
    <property type="entry name" value="Winged helix-like DNA-binding domain superfamily/Winged helix DNA-binding domain"/>
    <property type="match status" value="1"/>
</dbReference>
<dbReference type="Pfam" id="PF00126">
    <property type="entry name" value="HTH_1"/>
    <property type="match status" value="1"/>
</dbReference>
<evidence type="ECO:0000256" key="2">
    <source>
        <dbReference type="ARBA" id="ARBA00023015"/>
    </source>
</evidence>
<dbReference type="InterPro" id="IPR036390">
    <property type="entry name" value="WH_DNA-bd_sf"/>
</dbReference>
<evidence type="ECO:0000256" key="3">
    <source>
        <dbReference type="ARBA" id="ARBA00023125"/>
    </source>
</evidence>
<dbReference type="Proteomes" id="UP000032487">
    <property type="component" value="Unassembled WGS sequence"/>
</dbReference>
<dbReference type="EMBL" id="JYHV01000018">
    <property type="protein sequence ID" value="KJH81878.1"/>
    <property type="molecule type" value="Genomic_DNA"/>
</dbReference>
<comment type="caution">
    <text evidence="6">The sequence shown here is derived from an EMBL/GenBank/DDBJ whole genome shotgun (WGS) entry which is preliminary data.</text>
</comment>
<dbReference type="PANTHER" id="PTHR30118">
    <property type="entry name" value="HTH-TYPE TRANSCRIPTIONAL REGULATOR LEUO-RELATED"/>
    <property type="match status" value="1"/>
</dbReference>
<dbReference type="InterPro" id="IPR037402">
    <property type="entry name" value="YidZ_PBP2"/>
</dbReference>
<accession>A0A0D9ALK4</accession>
<gene>
    <name evidence="6" type="ORF">UF78_10865</name>
</gene>
<dbReference type="PATRIC" id="fig|316.101.peg.4387"/>
<evidence type="ECO:0000256" key="4">
    <source>
        <dbReference type="ARBA" id="ARBA00023163"/>
    </source>
</evidence>
<evidence type="ECO:0000313" key="7">
    <source>
        <dbReference type="Proteomes" id="UP000032487"/>
    </source>
</evidence>
<proteinExistence type="inferred from homology"/>
<dbReference type="AlphaFoldDB" id="A0A0D9ALK4"/>
<dbReference type="Pfam" id="PF03466">
    <property type="entry name" value="LysR_substrate"/>
    <property type="match status" value="1"/>
</dbReference>
<keyword evidence="4" id="KW-0804">Transcription</keyword>
<evidence type="ECO:0000256" key="1">
    <source>
        <dbReference type="ARBA" id="ARBA00009437"/>
    </source>
</evidence>
<reference evidence="6 7" key="1">
    <citation type="submission" date="2015-02" db="EMBL/GenBank/DDBJ databases">
        <title>Draft genome sequence of Pseudomonas stutzeri NT0128 isolated from wheat (Triticum turgidum) rhizosphere.</title>
        <authorList>
            <person name="Tovi N."/>
            <person name="Frenk S."/>
            <person name="Hadar Y."/>
            <person name="Minz D."/>
        </authorList>
    </citation>
    <scope>NUCLEOTIDE SEQUENCE [LARGE SCALE GENOMIC DNA]</scope>
    <source>
        <strain evidence="6 7">NT0128</strain>
    </source>
</reference>
<feature type="domain" description="HTH lysR-type" evidence="5">
    <location>
        <begin position="1"/>
        <end position="59"/>
    </location>
</feature>
<dbReference type="PRINTS" id="PR00039">
    <property type="entry name" value="HTHLYSR"/>
</dbReference>